<dbReference type="InterPro" id="IPR013106">
    <property type="entry name" value="Ig_V-set"/>
</dbReference>
<dbReference type="EMBL" id="AFYH01071238">
    <property type="status" value="NOT_ANNOTATED_CDS"/>
    <property type="molecule type" value="Genomic_DNA"/>
</dbReference>
<keyword evidence="4" id="KW-1185">Reference proteome</keyword>
<dbReference type="OMA" id="QNCTFHT"/>
<dbReference type="AlphaFoldDB" id="H3ASA2"/>
<dbReference type="GO" id="GO:0050776">
    <property type="term" value="P:regulation of immune response"/>
    <property type="evidence" value="ECO:0007669"/>
    <property type="project" value="InterPro"/>
</dbReference>
<dbReference type="InterPro" id="IPR007110">
    <property type="entry name" value="Ig-like_dom"/>
</dbReference>
<dbReference type="EMBL" id="AFYH01071239">
    <property type="status" value="NOT_ANNOTATED_CDS"/>
    <property type="molecule type" value="Genomic_DNA"/>
</dbReference>
<dbReference type="GO" id="GO:0005886">
    <property type="term" value="C:plasma membrane"/>
    <property type="evidence" value="ECO:0007669"/>
    <property type="project" value="TreeGrafter"/>
</dbReference>
<dbReference type="eggNOG" id="ENOG502QWBS">
    <property type="taxonomic scope" value="Eukaryota"/>
</dbReference>
<dbReference type="GeneTree" id="ENSGT00940000163216"/>
<evidence type="ECO:0000313" key="4">
    <source>
        <dbReference type="Proteomes" id="UP000008672"/>
    </source>
</evidence>
<dbReference type="Gene3D" id="2.60.40.10">
    <property type="entry name" value="Immunoglobulins"/>
    <property type="match status" value="1"/>
</dbReference>
<dbReference type="InterPro" id="IPR042473">
    <property type="entry name" value="VISTA"/>
</dbReference>
<sequence length="290" mass="32899">LPCTVDQVAALKVSPSHSHFICQEGQDVTLTCTLHASGPVYDKHDRIVKFWFFSHTRNHACSEKKMIRNISTHDLHLKKLAEYGLAVGSDHKGTFHVILKNLSQQDNGTYCCYVHEVNATKTERHIKQTVHGYIEELLCAVGEYQIKSNQINLYLCRRENLIFLTPPKDILKKTFSNLNFIVLCLFKKFLPIPLYINRKKNTMVTYGRAHELVRMDRDSEARGIENPVFDDIPGQTSESRPRILQLGRQQSETGRHLLSEPSTPLSPPVTGGGFFPSLEPLPDSPVSSNF</sequence>
<dbReference type="Ensembl" id="ENSLACT00000012617.1">
    <property type="protein sequence ID" value="ENSLACP00000012523.1"/>
    <property type="gene ID" value="ENSLACG00000011036.1"/>
</dbReference>
<accession>H3ASA2</accession>
<feature type="domain" description="Ig-like" evidence="2">
    <location>
        <begin position="15"/>
        <end position="127"/>
    </location>
</feature>
<dbReference type="InterPro" id="IPR013783">
    <property type="entry name" value="Ig-like_fold"/>
</dbReference>
<dbReference type="HOGENOM" id="CLU_078121_0_0_1"/>
<protein>
    <recommendedName>
        <fullName evidence="2">Ig-like domain-containing protein</fullName>
    </recommendedName>
</protein>
<dbReference type="SMART" id="SM00409">
    <property type="entry name" value="IG"/>
    <property type="match status" value="1"/>
</dbReference>
<dbReference type="SUPFAM" id="SSF48726">
    <property type="entry name" value="Immunoglobulin"/>
    <property type="match status" value="1"/>
</dbReference>
<dbReference type="PANTHER" id="PTHR44819:SF1">
    <property type="entry name" value="V-TYPE IMMUNOGLOBULIN DOMAIN-CONTAINING SUPPRESSOR OF T-CELL ACTIVATION"/>
    <property type="match status" value="1"/>
</dbReference>
<feature type="region of interest" description="Disordered" evidence="1">
    <location>
        <begin position="247"/>
        <end position="290"/>
    </location>
</feature>
<dbReference type="GO" id="GO:0046636">
    <property type="term" value="P:negative regulation of alpha-beta T cell activation"/>
    <property type="evidence" value="ECO:0007669"/>
    <property type="project" value="TreeGrafter"/>
</dbReference>
<dbReference type="STRING" id="7897.ENSLACP00000012523"/>
<dbReference type="InterPro" id="IPR036179">
    <property type="entry name" value="Ig-like_dom_sf"/>
</dbReference>
<evidence type="ECO:0000313" key="3">
    <source>
        <dbReference type="Ensembl" id="ENSLACP00000012523.1"/>
    </source>
</evidence>
<reference evidence="4" key="1">
    <citation type="submission" date="2011-08" db="EMBL/GenBank/DDBJ databases">
        <title>The draft genome of Latimeria chalumnae.</title>
        <authorList>
            <person name="Di Palma F."/>
            <person name="Alfoldi J."/>
            <person name="Johnson J."/>
            <person name="Berlin A."/>
            <person name="Gnerre S."/>
            <person name="Jaffe D."/>
            <person name="MacCallum I."/>
            <person name="Young S."/>
            <person name="Walker B.J."/>
            <person name="Lander E."/>
            <person name="Lindblad-Toh K."/>
        </authorList>
    </citation>
    <scope>NUCLEOTIDE SEQUENCE [LARGE SCALE GENOMIC DNA]</scope>
    <source>
        <strain evidence="4">Wild caught</strain>
    </source>
</reference>
<proteinExistence type="predicted"/>
<reference evidence="3" key="3">
    <citation type="submission" date="2025-09" db="UniProtKB">
        <authorList>
            <consortium name="Ensembl"/>
        </authorList>
    </citation>
    <scope>IDENTIFICATION</scope>
</reference>
<dbReference type="PANTHER" id="PTHR44819">
    <property type="entry name" value="V-TYPE IMMUNOGLOBULIN DOMAIN-CONTAINING SUPPRESSOR OF T-CELL ACTIVATION"/>
    <property type="match status" value="1"/>
</dbReference>
<dbReference type="FunCoup" id="H3ASA2">
    <property type="interactions" value="631"/>
</dbReference>
<organism evidence="3 4">
    <name type="scientific">Latimeria chalumnae</name>
    <name type="common">Coelacanth</name>
    <dbReference type="NCBI Taxonomy" id="7897"/>
    <lineage>
        <taxon>Eukaryota</taxon>
        <taxon>Metazoa</taxon>
        <taxon>Chordata</taxon>
        <taxon>Craniata</taxon>
        <taxon>Vertebrata</taxon>
        <taxon>Euteleostomi</taxon>
        <taxon>Coelacanthiformes</taxon>
        <taxon>Coelacanthidae</taxon>
        <taxon>Latimeria</taxon>
    </lineage>
</organism>
<name>H3ASA2_LATCH</name>
<dbReference type="PROSITE" id="PS50835">
    <property type="entry name" value="IG_LIKE"/>
    <property type="match status" value="1"/>
</dbReference>
<dbReference type="InParanoid" id="H3ASA2"/>
<evidence type="ECO:0000256" key="1">
    <source>
        <dbReference type="SAM" id="MobiDB-lite"/>
    </source>
</evidence>
<reference evidence="3" key="2">
    <citation type="submission" date="2025-08" db="UniProtKB">
        <authorList>
            <consortium name="Ensembl"/>
        </authorList>
    </citation>
    <scope>IDENTIFICATION</scope>
</reference>
<evidence type="ECO:0000259" key="2">
    <source>
        <dbReference type="PROSITE" id="PS50835"/>
    </source>
</evidence>
<dbReference type="Pfam" id="PF07686">
    <property type="entry name" value="V-set"/>
    <property type="match status" value="1"/>
</dbReference>
<dbReference type="Bgee" id="ENSLACG00000011036">
    <property type="expression patterns" value="Expressed in pelvic fin and 1 other cell type or tissue"/>
</dbReference>
<dbReference type="Proteomes" id="UP000008672">
    <property type="component" value="Unassembled WGS sequence"/>
</dbReference>
<dbReference type="InterPro" id="IPR003599">
    <property type="entry name" value="Ig_sub"/>
</dbReference>